<dbReference type="PANTHER" id="PTHR37332">
    <property type="entry name" value="EXPRESSED PROTEIN"/>
    <property type="match status" value="1"/>
</dbReference>
<sequence>MDSSPSSPKETSTLEALRDLIHKRISTFAYLQRVHNGSAHYFNTILLSEEDLHRFYNNKKLRKRSQKFFILGTSLGPILEITTISDYVRALHQIIHEYEHFISDGSKTKKRNFFRKSKFTGEQVFFNPNFQETGEYIHLDVRTTPFEPDYLQILHTFCDIMVVVYTKLMEGIHEFYRSPLADVVSKIDSKFKKILTAINRDLDLVVHTLICRELERMDPLPSPKNGTNAAEDWEAMNALHI</sequence>
<reference evidence="1 2" key="1">
    <citation type="submission" date="2023-04" db="EMBL/GenBank/DDBJ databases">
        <title>Genome of Basidiobolus ranarum AG-B5.</title>
        <authorList>
            <person name="Stajich J.E."/>
            <person name="Carter-House D."/>
            <person name="Gryganskyi A."/>
        </authorList>
    </citation>
    <scope>NUCLEOTIDE SEQUENCE [LARGE SCALE GENOMIC DNA]</scope>
    <source>
        <strain evidence="1 2">AG-B5</strain>
    </source>
</reference>
<evidence type="ECO:0000313" key="1">
    <source>
        <dbReference type="EMBL" id="KAK9762166.1"/>
    </source>
</evidence>
<dbReference type="EMBL" id="JASJQH010001066">
    <property type="protein sequence ID" value="KAK9762166.1"/>
    <property type="molecule type" value="Genomic_DNA"/>
</dbReference>
<comment type="caution">
    <text evidence="1">The sequence shown here is derived from an EMBL/GenBank/DDBJ whole genome shotgun (WGS) entry which is preliminary data.</text>
</comment>
<name>A0ABR2WL28_9FUNG</name>
<keyword evidence="2" id="KW-1185">Reference proteome</keyword>
<gene>
    <name evidence="1" type="ORF">K7432_012366</name>
</gene>
<proteinExistence type="predicted"/>
<protein>
    <submittedName>
        <fullName evidence="1">Uncharacterized protein</fullName>
    </submittedName>
</protein>
<organism evidence="1 2">
    <name type="scientific">Basidiobolus ranarum</name>
    <dbReference type="NCBI Taxonomy" id="34480"/>
    <lineage>
        <taxon>Eukaryota</taxon>
        <taxon>Fungi</taxon>
        <taxon>Fungi incertae sedis</taxon>
        <taxon>Zoopagomycota</taxon>
        <taxon>Entomophthoromycotina</taxon>
        <taxon>Basidiobolomycetes</taxon>
        <taxon>Basidiobolales</taxon>
        <taxon>Basidiobolaceae</taxon>
        <taxon>Basidiobolus</taxon>
    </lineage>
</organism>
<dbReference type="Proteomes" id="UP001479436">
    <property type="component" value="Unassembled WGS sequence"/>
</dbReference>
<evidence type="ECO:0000313" key="2">
    <source>
        <dbReference type="Proteomes" id="UP001479436"/>
    </source>
</evidence>
<accession>A0ABR2WL28</accession>
<dbReference type="PANTHER" id="PTHR37332:SF1">
    <property type="entry name" value="ELMO DOMAIN-CONTAINING PROTEIN"/>
    <property type="match status" value="1"/>
</dbReference>